<protein>
    <submittedName>
        <fullName evidence="1">Uncharacterized protein</fullName>
    </submittedName>
</protein>
<dbReference type="EMBL" id="FCOK02000130">
    <property type="protein sequence ID" value="SAL73148.1"/>
    <property type="molecule type" value="Genomic_DNA"/>
</dbReference>
<gene>
    <name evidence="1" type="ORF">AWB69_08930</name>
</gene>
<dbReference type="OrthoDB" id="9113221at2"/>
<proteinExistence type="predicted"/>
<evidence type="ECO:0000313" key="2">
    <source>
        <dbReference type="Proteomes" id="UP000054683"/>
    </source>
</evidence>
<evidence type="ECO:0000313" key="1">
    <source>
        <dbReference type="EMBL" id="SAL73148.1"/>
    </source>
</evidence>
<reference evidence="1 2" key="1">
    <citation type="submission" date="2016-01" db="EMBL/GenBank/DDBJ databases">
        <authorList>
            <person name="Oliw E.H."/>
        </authorList>
    </citation>
    <scope>NUCLEOTIDE SEQUENCE [LARGE SCALE GENOMIC DNA]</scope>
    <source>
        <strain evidence="1">LMG 27134</strain>
    </source>
</reference>
<dbReference type="AlphaFoldDB" id="A0A158JWF3"/>
<dbReference type="Proteomes" id="UP000054683">
    <property type="component" value="Unassembled WGS sequence"/>
</dbReference>
<sequence>MFHTIGYKGHYIHLSYVDRVEKIEAQIVDASGGFVLKKRRTLIGAKRAITRHIQASGTPANCR</sequence>
<accession>A0A158JWF3</accession>
<dbReference type="RefSeq" id="WP_062092941.1">
    <property type="nucleotide sequence ID" value="NZ_FCOK02000130.1"/>
</dbReference>
<name>A0A158JWF3_9BURK</name>
<organism evidence="1 2">
    <name type="scientific">Caballeronia udeis</name>
    <dbReference type="NCBI Taxonomy" id="1232866"/>
    <lineage>
        <taxon>Bacteria</taxon>
        <taxon>Pseudomonadati</taxon>
        <taxon>Pseudomonadota</taxon>
        <taxon>Betaproteobacteria</taxon>
        <taxon>Burkholderiales</taxon>
        <taxon>Burkholderiaceae</taxon>
        <taxon>Caballeronia</taxon>
    </lineage>
</organism>